<proteinExistence type="predicted"/>
<dbReference type="AlphaFoldDB" id="A9KMM2"/>
<organism evidence="3 4">
    <name type="scientific">Lachnoclostridium phytofermentans (strain ATCC 700394 / DSM 18823 / ISDg)</name>
    <name type="common">Clostridium phytofermentans</name>
    <dbReference type="NCBI Taxonomy" id="357809"/>
    <lineage>
        <taxon>Bacteria</taxon>
        <taxon>Bacillati</taxon>
        <taxon>Bacillota</taxon>
        <taxon>Clostridia</taxon>
        <taxon>Lachnospirales</taxon>
        <taxon>Lachnospiraceae</taxon>
    </lineage>
</organism>
<protein>
    <submittedName>
        <fullName evidence="3">Extracellular solute-binding protein family 1</fullName>
    </submittedName>
</protein>
<dbReference type="KEGG" id="cpy:Cphy_1089"/>
<feature type="signal peptide" evidence="2">
    <location>
        <begin position="1"/>
        <end position="19"/>
    </location>
</feature>
<dbReference type="HOGENOM" id="CLU_567235_0_0_9"/>
<dbReference type="STRING" id="357809.Cphy_1089"/>
<gene>
    <name evidence="3" type="ordered locus">Cphy_1089</name>
</gene>
<evidence type="ECO:0000256" key="1">
    <source>
        <dbReference type="SAM" id="Coils"/>
    </source>
</evidence>
<dbReference type="Pfam" id="PF01547">
    <property type="entry name" value="SBP_bac_1"/>
    <property type="match status" value="1"/>
</dbReference>
<name>A9KMM2_LACP7</name>
<keyword evidence="4" id="KW-1185">Reference proteome</keyword>
<dbReference type="SUPFAM" id="SSF53850">
    <property type="entry name" value="Periplasmic binding protein-like II"/>
    <property type="match status" value="1"/>
</dbReference>
<dbReference type="eggNOG" id="COG1653">
    <property type="taxonomic scope" value="Bacteria"/>
</dbReference>
<dbReference type="Proteomes" id="UP000000370">
    <property type="component" value="Chromosome"/>
</dbReference>
<dbReference type="OrthoDB" id="1837101at2"/>
<keyword evidence="1" id="KW-0175">Coiled coil</keyword>
<sequence precursor="true">MYKYLKFIMFLVITMGSLTGCSFEAKSDELYNSKLNEITVNLDKYQESNDELIKNSQNENQQAQEAQMTDSIDSNLSGTLRISVFWPDNERNLIAVAAKEFQALHPEVNIQIQFYDDFFKYQAQTSVELMSNTAADIIDLSLIPYEQYADKGLFADLYPLMNADDSFNKEDYFVNVFESFEDSQNSLMAIPLSFRFNFVTMRQDFMKSFDAEFENRGGISYQQMLDLYVTAQTEMEDEDLYMADFASAATWFEFEWDNLVDIKNKKAYMNTPEFVRNLEKLKRIKLTEKVVQSKDGPGILVKHYFLYNIFQRNPAVLFVQSLKIEDIIQILLPFNDMLYSKPIPLISDGIPIMDRTFTLGITNTCKNKELAWKFLSYCMAERALPTKEIDTSISLFRQGFPVNKQNFRKFLQAAVNEILRRGNALGYSFSGSRTAVIEENIAQIEKWCSMKGRVKQMDLNIFLDLIYPDLYQYLIGEQTAEQTAARLQMKTEIYLNE</sequence>
<accession>A9KMM2</accession>
<evidence type="ECO:0000313" key="3">
    <source>
        <dbReference type="EMBL" id="ABX41467.1"/>
    </source>
</evidence>
<evidence type="ECO:0000256" key="2">
    <source>
        <dbReference type="SAM" id="SignalP"/>
    </source>
</evidence>
<keyword evidence="2" id="KW-0732">Signal</keyword>
<feature type="coiled-coil region" evidence="1">
    <location>
        <begin position="35"/>
        <end position="69"/>
    </location>
</feature>
<reference evidence="4" key="1">
    <citation type="submission" date="2007-11" db="EMBL/GenBank/DDBJ databases">
        <title>Complete genome sequence of Clostridium phytofermentans ISDg.</title>
        <authorList>
            <person name="Leschine S.B."/>
            <person name="Warnick T.A."/>
            <person name="Blanchard J.L."/>
            <person name="Schnell D.J."/>
            <person name="Petit E.L."/>
            <person name="LaTouf W.G."/>
            <person name="Copeland A."/>
            <person name="Lucas S."/>
            <person name="Lapidus A."/>
            <person name="Barry K."/>
            <person name="Glavina del Rio T."/>
            <person name="Dalin E."/>
            <person name="Tice H."/>
            <person name="Pitluck S."/>
            <person name="Kiss H."/>
            <person name="Brettin T."/>
            <person name="Bruce D."/>
            <person name="Detter J.C."/>
            <person name="Han C."/>
            <person name="Kuske C."/>
            <person name="Schmutz J."/>
            <person name="Larimer F."/>
            <person name="Land M."/>
            <person name="Hauser L."/>
            <person name="Kyrpides N."/>
            <person name="Kim E.A."/>
            <person name="Richardson P."/>
        </authorList>
    </citation>
    <scope>NUCLEOTIDE SEQUENCE [LARGE SCALE GENOMIC DNA]</scope>
    <source>
        <strain evidence="4">ATCC 700394 / DSM 18823 / ISDg</strain>
    </source>
</reference>
<dbReference type="Gene3D" id="3.40.190.10">
    <property type="entry name" value="Periplasmic binding protein-like II"/>
    <property type="match status" value="1"/>
</dbReference>
<dbReference type="PROSITE" id="PS51257">
    <property type="entry name" value="PROKAR_LIPOPROTEIN"/>
    <property type="match status" value="1"/>
</dbReference>
<dbReference type="InterPro" id="IPR006059">
    <property type="entry name" value="SBP"/>
</dbReference>
<feature type="chain" id="PRO_5039219742" evidence="2">
    <location>
        <begin position="20"/>
        <end position="497"/>
    </location>
</feature>
<evidence type="ECO:0000313" key="4">
    <source>
        <dbReference type="Proteomes" id="UP000000370"/>
    </source>
</evidence>
<dbReference type="EMBL" id="CP000885">
    <property type="protein sequence ID" value="ABX41467.1"/>
    <property type="molecule type" value="Genomic_DNA"/>
</dbReference>
<dbReference type="RefSeq" id="WP_012199113.1">
    <property type="nucleotide sequence ID" value="NC_010001.1"/>
</dbReference>